<reference evidence="1 2" key="1">
    <citation type="submission" date="2019-05" db="EMBL/GenBank/DDBJ databases">
        <title>Another draft genome of Portunus trituberculatus and its Hox gene families provides insights of decapod evolution.</title>
        <authorList>
            <person name="Jeong J.-H."/>
            <person name="Song I."/>
            <person name="Kim S."/>
            <person name="Choi T."/>
            <person name="Kim D."/>
            <person name="Ryu S."/>
            <person name="Kim W."/>
        </authorList>
    </citation>
    <scope>NUCLEOTIDE SEQUENCE [LARGE SCALE GENOMIC DNA]</scope>
    <source>
        <tissue evidence="1">Muscle</tissue>
    </source>
</reference>
<dbReference type="EMBL" id="VSRR010027737">
    <property type="protein sequence ID" value="MPC68380.1"/>
    <property type="molecule type" value="Genomic_DNA"/>
</dbReference>
<proteinExistence type="predicted"/>
<name>A0A5B7H898_PORTR</name>
<dbReference type="AlphaFoldDB" id="A0A5B7H898"/>
<evidence type="ECO:0000313" key="1">
    <source>
        <dbReference type="EMBL" id="MPC68380.1"/>
    </source>
</evidence>
<accession>A0A5B7H898</accession>
<gene>
    <name evidence="1" type="ORF">E2C01_062580</name>
</gene>
<comment type="caution">
    <text evidence="1">The sequence shown here is derived from an EMBL/GenBank/DDBJ whole genome shotgun (WGS) entry which is preliminary data.</text>
</comment>
<evidence type="ECO:0000313" key="2">
    <source>
        <dbReference type="Proteomes" id="UP000324222"/>
    </source>
</evidence>
<dbReference type="Proteomes" id="UP000324222">
    <property type="component" value="Unassembled WGS sequence"/>
</dbReference>
<protein>
    <submittedName>
        <fullName evidence="1">Uncharacterized protein</fullName>
    </submittedName>
</protein>
<organism evidence="1 2">
    <name type="scientific">Portunus trituberculatus</name>
    <name type="common">Swimming crab</name>
    <name type="synonym">Neptunus trituberculatus</name>
    <dbReference type="NCBI Taxonomy" id="210409"/>
    <lineage>
        <taxon>Eukaryota</taxon>
        <taxon>Metazoa</taxon>
        <taxon>Ecdysozoa</taxon>
        <taxon>Arthropoda</taxon>
        <taxon>Crustacea</taxon>
        <taxon>Multicrustacea</taxon>
        <taxon>Malacostraca</taxon>
        <taxon>Eumalacostraca</taxon>
        <taxon>Eucarida</taxon>
        <taxon>Decapoda</taxon>
        <taxon>Pleocyemata</taxon>
        <taxon>Brachyura</taxon>
        <taxon>Eubrachyura</taxon>
        <taxon>Portunoidea</taxon>
        <taxon>Portunidae</taxon>
        <taxon>Portuninae</taxon>
        <taxon>Portunus</taxon>
    </lineage>
</organism>
<sequence>MNRALNCSCSCRRSCSTRCASKISSMLTFIQTKKRECYQEWIHKESKSSYSKPNFHKSP</sequence>
<keyword evidence="2" id="KW-1185">Reference proteome</keyword>